<keyword evidence="3" id="KW-0812">Transmembrane</keyword>
<dbReference type="OrthoDB" id="5984008at2759"/>
<keyword evidence="10" id="KW-0407">Ion channel</keyword>
<dbReference type="FunFam" id="3.40.190.10:FF:000024">
    <property type="entry name" value="Glutamate receptor, ionotropic, delta 1"/>
    <property type="match status" value="1"/>
</dbReference>
<evidence type="ECO:0000313" key="15">
    <source>
        <dbReference type="Proteomes" id="UP001148018"/>
    </source>
</evidence>
<feature type="region of interest" description="Disordered" evidence="11">
    <location>
        <begin position="206"/>
        <end position="234"/>
    </location>
</feature>
<keyword evidence="4" id="KW-1133">Transmembrane helix</keyword>
<name>A0A9Q0IP94_9TELE</name>
<evidence type="ECO:0000256" key="2">
    <source>
        <dbReference type="ARBA" id="ARBA00022448"/>
    </source>
</evidence>
<evidence type="ECO:0000256" key="6">
    <source>
        <dbReference type="ARBA" id="ARBA00023136"/>
    </source>
</evidence>
<feature type="compositionally biased region" description="Low complexity" evidence="11">
    <location>
        <begin position="210"/>
        <end position="222"/>
    </location>
</feature>
<reference evidence="14" key="1">
    <citation type="submission" date="2022-07" db="EMBL/GenBank/DDBJ databases">
        <title>Chromosome-level genome of Muraenolepis orangiensis.</title>
        <authorList>
            <person name="Kim J."/>
        </authorList>
    </citation>
    <scope>NUCLEOTIDE SEQUENCE</scope>
    <source>
        <strain evidence="14">KU_S4_2022</strain>
        <tissue evidence="14">Muscle</tissue>
    </source>
</reference>
<dbReference type="EMBL" id="JANIIK010000040">
    <property type="protein sequence ID" value="KAJ3607962.1"/>
    <property type="molecule type" value="Genomic_DNA"/>
</dbReference>
<keyword evidence="15" id="KW-1185">Reference proteome</keyword>
<keyword evidence="7" id="KW-0675">Receptor</keyword>
<dbReference type="AlphaFoldDB" id="A0A9Q0IP94"/>
<dbReference type="SUPFAM" id="SSF53850">
    <property type="entry name" value="Periplasmic binding protein-like II"/>
    <property type="match status" value="1"/>
</dbReference>
<evidence type="ECO:0000256" key="10">
    <source>
        <dbReference type="ARBA" id="ARBA00023303"/>
    </source>
</evidence>
<evidence type="ECO:0000313" key="14">
    <source>
        <dbReference type="EMBL" id="KAJ3607962.1"/>
    </source>
</evidence>
<dbReference type="SMART" id="SM00079">
    <property type="entry name" value="PBPe"/>
    <property type="match status" value="1"/>
</dbReference>
<evidence type="ECO:0000256" key="3">
    <source>
        <dbReference type="ARBA" id="ARBA00022692"/>
    </source>
</evidence>
<keyword evidence="2" id="KW-0813">Transport</keyword>
<evidence type="ECO:0000256" key="1">
    <source>
        <dbReference type="ARBA" id="ARBA00004141"/>
    </source>
</evidence>
<proteinExistence type="predicted"/>
<keyword evidence="6" id="KW-0472">Membrane</keyword>
<dbReference type="Proteomes" id="UP001148018">
    <property type="component" value="Unassembled WGS sequence"/>
</dbReference>
<gene>
    <name evidence="14" type="ORF">NHX12_025013</name>
</gene>
<evidence type="ECO:0000259" key="12">
    <source>
        <dbReference type="SMART" id="SM00079"/>
    </source>
</evidence>
<feature type="domain" description="Ionotropic glutamate receptor L-glutamate and glycine-binding" evidence="13">
    <location>
        <begin position="69"/>
        <end position="117"/>
    </location>
</feature>
<keyword evidence="8" id="KW-0325">Glycoprotein</keyword>
<comment type="subcellular location">
    <subcellularLocation>
        <location evidence="1">Membrane</location>
        <topology evidence="1">Multi-pass membrane protein</topology>
    </subcellularLocation>
</comment>
<feature type="domain" description="Ionotropic glutamate receptor C-terminal" evidence="12">
    <location>
        <begin position="59"/>
        <end position="252"/>
    </location>
</feature>
<protein>
    <recommendedName>
        <fullName evidence="16">Ionotropic glutamate receptor L-glutamate and glycine-binding domain-containing protein</fullName>
    </recommendedName>
</protein>
<comment type="caution">
    <text evidence="14">The sequence shown here is derived from an EMBL/GenBank/DDBJ whole genome shotgun (WGS) entry which is preliminary data.</text>
</comment>
<evidence type="ECO:0008006" key="16">
    <source>
        <dbReference type="Google" id="ProtNLM"/>
    </source>
</evidence>
<dbReference type="PANTHER" id="PTHR18966">
    <property type="entry name" value="IONOTROPIC GLUTAMATE RECEPTOR"/>
    <property type="match status" value="1"/>
</dbReference>
<accession>A0A9Q0IP94</accession>
<keyword evidence="9" id="KW-1071">Ligand-gated ion channel</keyword>
<evidence type="ECO:0000256" key="4">
    <source>
        <dbReference type="ARBA" id="ARBA00022989"/>
    </source>
</evidence>
<dbReference type="SMART" id="SM00918">
    <property type="entry name" value="Lig_chan-Glu_bd"/>
    <property type="match status" value="1"/>
</dbReference>
<evidence type="ECO:0000259" key="13">
    <source>
        <dbReference type="SMART" id="SM00918"/>
    </source>
</evidence>
<dbReference type="Pfam" id="PF10613">
    <property type="entry name" value="Lig_chan-Glu_bd"/>
    <property type="match status" value="1"/>
</dbReference>
<evidence type="ECO:0000256" key="11">
    <source>
        <dbReference type="SAM" id="MobiDB-lite"/>
    </source>
</evidence>
<evidence type="ECO:0000256" key="5">
    <source>
        <dbReference type="ARBA" id="ARBA00023065"/>
    </source>
</evidence>
<evidence type="ECO:0000256" key="7">
    <source>
        <dbReference type="ARBA" id="ARBA00023170"/>
    </source>
</evidence>
<dbReference type="GO" id="GO:0016020">
    <property type="term" value="C:membrane"/>
    <property type="evidence" value="ECO:0007669"/>
    <property type="project" value="UniProtKB-SubCell"/>
</dbReference>
<keyword evidence="5" id="KW-0406">Ion transport</keyword>
<dbReference type="InterPro" id="IPR001320">
    <property type="entry name" value="Iontro_rcpt_C"/>
</dbReference>
<organism evidence="14 15">
    <name type="scientific">Muraenolepis orangiensis</name>
    <name type="common">Patagonian moray cod</name>
    <dbReference type="NCBI Taxonomy" id="630683"/>
    <lineage>
        <taxon>Eukaryota</taxon>
        <taxon>Metazoa</taxon>
        <taxon>Chordata</taxon>
        <taxon>Craniata</taxon>
        <taxon>Vertebrata</taxon>
        <taxon>Euteleostomi</taxon>
        <taxon>Actinopterygii</taxon>
        <taxon>Neopterygii</taxon>
        <taxon>Teleostei</taxon>
        <taxon>Neoteleostei</taxon>
        <taxon>Acanthomorphata</taxon>
        <taxon>Zeiogadaria</taxon>
        <taxon>Gadariae</taxon>
        <taxon>Gadiformes</taxon>
        <taxon>Muraenolepidoidei</taxon>
        <taxon>Muraenolepididae</taxon>
        <taxon>Muraenolepis</taxon>
    </lineage>
</organism>
<dbReference type="InterPro" id="IPR019594">
    <property type="entry name" value="Glu/Gly-bd"/>
</dbReference>
<evidence type="ECO:0000256" key="8">
    <source>
        <dbReference type="ARBA" id="ARBA00023180"/>
    </source>
</evidence>
<dbReference type="GO" id="GO:0015276">
    <property type="term" value="F:ligand-gated monoatomic ion channel activity"/>
    <property type="evidence" value="ECO:0007669"/>
    <property type="project" value="InterPro"/>
</dbReference>
<evidence type="ECO:0000256" key="9">
    <source>
        <dbReference type="ARBA" id="ARBA00023286"/>
    </source>
</evidence>
<sequence length="264" mass="28612">MDFKDGGSNSHVQFEILGSSFSETFGKDVRQVRVCTCEAGHLGWSLKESRIKNRMREVTVKVVTLLEDPFVMVAENILDTLAKILGFKYEIYQVADSKYGSQLLNGSWNGMIGELINKRADLAVSVVTITPERENVVDFSKRYLDYSVAILIRKPGEDLNILAVCALGPGRVGLHHRPASPASPRPPWWPCSSSCSTGCRRCALPPPPLSSSSSSSPSSAAATTGVTQNAPVGHQPAGLGSETLHSAIWVVYGAFVQQSEVFIM</sequence>
<dbReference type="Gene3D" id="3.40.190.10">
    <property type="entry name" value="Periplasmic binding protein-like II"/>
    <property type="match status" value="1"/>
</dbReference>
<dbReference type="InterPro" id="IPR015683">
    <property type="entry name" value="Ionotropic_Glu_rcpt"/>
</dbReference>